<sequence>MGPIWQCMLTPLPSSPRSSADNGNEDDQLVIEEEEELPPPPPTPPGVESLLACCQCGTHVNTALSTRCVDCEHDTDGCEDCKPAE</sequence>
<dbReference type="GeneID" id="89938257"/>
<evidence type="ECO:0000313" key="3">
    <source>
        <dbReference type="Proteomes" id="UP001302812"/>
    </source>
</evidence>
<evidence type="ECO:0000256" key="1">
    <source>
        <dbReference type="SAM" id="MobiDB-lite"/>
    </source>
</evidence>
<dbReference type="RefSeq" id="XP_064675200.1">
    <property type="nucleotide sequence ID" value="XM_064814132.1"/>
</dbReference>
<dbReference type="EMBL" id="MU853332">
    <property type="protein sequence ID" value="KAK4117630.1"/>
    <property type="molecule type" value="Genomic_DNA"/>
</dbReference>
<feature type="region of interest" description="Disordered" evidence="1">
    <location>
        <begin position="10"/>
        <end position="45"/>
    </location>
</feature>
<name>A0AAN6TNC2_9PEZI</name>
<gene>
    <name evidence="2" type="ORF">N656DRAFT_773799</name>
</gene>
<comment type="caution">
    <text evidence="2">The sequence shown here is derived from an EMBL/GenBank/DDBJ whole genome shotgun (WGS) entry which is preliminary data.</text>
</comment>
<reference evidence="2" key="2">
    <citation type="submission" date="2023-05" db="EMBL/GenBank/DDBJ databases">
        <authorList>
            <consortium name="Lawrence Berkeley National Laboratory"/>
            <person name="Steindorff A."/>
            <person name="Hensen N."/>
            <person name="Bonometti L."/>
            <person name="Westerberg I."/>
            <person name="Brannstrom I.O."/>
            <person name="Guillou S."/>
            <person name="Cros-Aarteil S."/>
            <person name="Calhoun S."/>
            <person name="Haridas S."/>
            <person name="Kuo A."/>
            <person name="Mondo S."/>
            <person name="Pangilinan J."/>
            <person name="Riley R."/>
            <person name="Labutti K."/>
            <person name="Andreopoulos B."/>
            <person name="Lipzen A."/>
            <person name="Chen C."/>
            <person name="Yanf M."/>
            <person name="Daum C."/>
            <person name="Ng V."/>
            <person name="Clum A."/>
            <person name="Ohm R."/>
            <person name="Martin F."/>
            <person name="Silar P."/>
            <person name="Natvig D."/>
            <person name="Lalanne C."/>
            <person name="Gautier V."/>
            <person name="Ament-Velasquez S.L."/>
            <person name="Kruys A."/>
            <person name="Hutchinson M.I."/>
            <person name="Powell A.J."/>
            <person name="Barry K."/>
            <person name="Miller A.N."/>
            <person name="Grigoriev I.V."/>
            <person name="Debuchy R."/>
            <person name="Gladieux P."/>
            <person name="Thoren M.H."/>
            <person name="Johannesson H."/>
        </authorList>
    </citation>
    <scope>NUCLEOTIDE SEQUENCE</scope>
    <source>
        <strain evidence="2">CBS 508.74</strain>
    </source>
</reference>
<reference evidence="2" key="1">
    <citation type="journal article" date="2023" name="Mol. Phylogenet. Evol.">
        <title>Genome-scale phylogeny and comparative genomics of the fungal order Sordariales.</title>
        <authorList>
            <person name="Hensen N."/>
            <person name="Bonometti L."/>
            <person name="Westerberg I."/>
            <person name="Brannstrom I.O."/>
            <person name="Guillou S."/>
            <person name="Cros-Aarteil S."/>
            <person name="Calhoun S."/>
            <person name="Haridas S."/>
            <person name="Kuo A."/>
            <person name="Mondo S."/>
            <person name="Pangilinan J."/>
            <person name="Riley R."/>
            <person name="LaButti K."/>
            <person name="Andreopoulos B."/>
            <person name="Lipzen A."/>
            <person name="Chen C."/>
            <person name="Yan M."/>
            <person name="Daum C."/>
            <person name="Ng V."/>
            <person name="Clum A."/>
            <person name="Steindorff A."/>
            <person name="Ohm R.A."/>
            <person name="Martin F."/>
            <person name="Silar P."/>
            <person name="Natvig D.O."/>
            <person name="Lalanne C."/>
            <person name="Gautier V."/>
            <person name="Ament-Velasquez S.L."/>
            <person name="Kruys A."/>
            <person name="Hutchinson M.I."/>
            <person name="Powell A.J."/>
            <person name="Barry K."/>
            <person name="Miller A.N."/>
            <person name="Grigoriev I.V."/>
            <person name="Debuchy R."/>
            <person name="Gladieux P."/>
            <person name="Hiltunen Thoren M."/>
            <person name="Johannesson H."/>
        </authorList>
    </citation>
    <scope>NUCLEOTIDE SEQUENCE</scope>
    <source>
        <strain evidence="2">CBS 508.74</strain>
    </source>
</reference>
<feature type="compositionally biased region" description="Acidic residues" evidence="1">
    <location>
        <begin position="23"/>
        <end position="37"/>
    </location>
</feature>
<organism evidence="2 3">
    <name type="scientific">Canariomyces notabilis</name>
    <dbReference type="NCBI Taxonomy" id="2074819"/>
    <lineage>
        <taxon>Eukaryota</taxon>
        <taxon>Fungi</taxon>
        <taxon>Dikarya</taxon>
        <taxon>Ascomycota</taxon>
        <taxon>Pezizomycotina</taxon>
        <taxon>Sordariomycetes</taxon>
        <taxon>Sordariomycetidae</taxon>
        <taxon>Sordariales</taxon>
        <taxon>Chaetomiaceae</taxon>
        <taxon>Canariomyces</taxon>
    </lineage>
</organism>
<evidence type="ECO:0000313" key="2">
    <source>
        <dbReference type="EMBL" id="KAK4117630.1"/>
    </source>
</evidence>
<dbReference type="AlphaFoldDB" id="A0AAN6TNC2"/>
<proteinExistence type="predicted"/>
<protein>
    <submittedName>
        <fullName evidence="2">Uncharacterized protein</fullName>
    </submittedName>
</protein>
<dbReference type="Proteomes" id="UP001302812">
    <property type="component" value="Unassembled WGS sequence"/>
</dbReference>
<keyword evidence="3" id="KW-1185">Reference proteome</keyword>
<accession>A0AAN6TNC2</accession>